<dbReference type="AlphaFoldDB" id="A0A4R3NF58"/>
<dbReference type="SMART" id="SM00530">
    <property type="entry name" value="HTH_XRE"/>
    <property type="match status" value="1"/>
</dbReference>
<dbReference type="Gene3D" id="1.10.260.40">
    <property type="entry name" value="lambda repressor-like DNA-binding domains"/>
    <property type="match status" value="1"/>
</dbReference>
<keyword evidence="1" id="KW-0238">DNA-binding</keyword>
<dbReference type="GO" id="GO:0003677">
    <property type="term" value="F:DNA binding"/>
    <property type="evidence" value="ECO:0007669"/>
    <property type="project" value="UniProtKB-KW"/>
</dbReference>
<dbReference type="EMBL" id="SMAS01000008">
    <property type="protein sequence ID" value="TCT30983.1"/>
    <property type="molecule type" value="Genomic_DNA"/>
</dbReference>
<evidence type="ECO:0000313" key="3">
    <source>
        <dbReference type="EMBL" id="TCT30983.1"/>
    </source>
</evidence>
<evidence type="ECO:0000313" key="4">
    <source>
        <dbReference type="Proteomes" id="UP000295055"/>
    </source>
</evidence>
<dbReference type="PANTHER" id="PTHR46558">
    <property type="entry name" value="TRACRIPTIONAL REGULATORY PROTEIN-RELATED-RELATED"/>
    <property type="match status" value="1"/>
</dbReference>
<dbReference type="PROSITE" id="PS50943">
    <property type="entry name" value="HTH_CROC1"/>
    <property type="match status" value="1"/>
</dbReference>
<proteinExistence type="predicted"/>
<dbReference type="SUPFAM" id="SSF47413">
    <property type="entry name" value="lambda repressor-like DNA-binding domains"/>
    <property type="match status" value="1"/>
</dbReference>
<feature type="domain" description="HTH cro/C1-type" evidence="2">
    <location>
        <begin position="15"/>
        <end position="69"/>
    </location>
</feature>
<dbReference type="RefSeq" id="WP_132496896.1">
    <property type="nucleotide sequence ID" value="NZ_SMAS01000008.1"/>
</dbReference>
<name>A0A4R3NF58_9GAMM</name>
<dbReference type="OrthoDB" id="6465915at2"/>
<dbReference type="PANTHER" id="PTHR46558:SF11">
    <property type="entry name" value="HTH-TYPE TRANSCRIPTIONAL REGULATOR XRE"/>
    <property type="match status" value="1"/>
</dbReference>
<dbReference type="CDD" id="cd00093">
    <property type="entry name" value="HTH_XRE"/>
    <property type="match status" value="1"/>
</dbReference>
<evidence type="ECO:0000259" key="2">
    <source>
        <dbReference type="PROSITE" id="PS50943"/>
    </source>
</evidence>
<evidence type="ECO:0000256" key="1">
    <source>
        <dbReference type="ARBA" id="ARBA00023125"/>
    </source>
</evidence>
<dbReference type="Pfam" id="PF01381">
    <property type="entry name" value="HTH_3"/>
    <property type="match status" value="1"/>
</dbReference>
<gene>
    <name evidence="3" type="ORF">EC835_108132</name>
</gene>
<accession>A0A4R3NF58</accession>
<comment type="caution">
    <text evidence="3">The sequence shown here is derived from an EMBL/GenBank/DDBJ whole genome shotgun (WGS) entry which is preliminary data.</text>
</comment>
<dbReference type="InterPro" id="IPR010982">
    <property type="entry name" value="Lambda_DNA-bd_dom_sf"/>
</dbReference>
<dbReference type="Proteomes" id="UP000295055">
    <property type="component" value="Unassembled WGS sequence"/>
</dbReference>
<dbReference type="InterPro" id="IPR001387">
    <property type="entry name" value="Cro/C1-type_HTH"/>
</dbReference>
<organism evidence="3 4">
    <name type="scientific">Providencia alcalifaciens</name>
    <dbReference type="NCBI Taxonomy" id="126385"/>
    <lineage>
        <taxon>Bacteria</taxon>
        <taxon>Pseudomonadati</taxon>
        <taxon>Pseudomonadota</taxon>
        <taxon>Gammaproteobacteria</taxon>
        <taxon>Enterobacterales</taxon>
        <taxon>Morganellaceae</taxon>
        <taxon>Providencia</taxon>
    </lineage>
</organism>
<reference evidence="3 4" key="1">
    <citation type="submission" date="2019-03" db="EMBL/GenBank/DDBJ databases">
        <title>Genomic analyses of the natural microbiome of Caenorhabditis elegans.</title>
        <authorList>
            <person name="Samuel B."/>
        </authorList>
    </citation>
    <scope>NUCLEOTIDE SEQUENCE [LARGE SCALE GENOMIC DNA]</scope>
    <source>
        <strain evidence="3 4">JUb102</strain>
    </source>
</reference>
<sequence>MSKDYLISKMVGSKIIYYRKMNGITLRELANTIGVSEQQQSRYERGVNRINLDRLWQYADYFEIGIKDLLDINEK</sequence>
<protein>
    <submittedName>
        <fullName evidence="3">Helix-turn-helix protein</fullName>
    </submittedName>
</protein>